<dbReference type="EMBL" id="PUHR01000039">
    <property type="protein sequence ID" value="KAG0669550.1"/>
    <property type="molecule type" value="Genomic_DNA"/>
</dbReference>
<dbReference type="OrthoDB" id="421993at2759"/>
<dbReference type="GO" id="GO:0030956">
    <property type="term" value="C:glutamyl-tRNA(Gln) amidotransferase complex"/>
    <property type="evidence" value="ECO:0007669"/>
    <property type="project" value="UniProtKB-UniRule"/>
</dbReference>
<dbReference type="GO" id="GO:0005739">
    <property type="term" value="C:mitochondrion"/>
    <property type="evidence" value="ECO:0007669"/>
    <property type="project" value="UniProtKB-SubCell"/>
</dbReference>
<dbReference type="Proteomes" id="UP000750334">
    <property type="component" value="Unassembled WGS sequence"/>
</dbReference>
<evidence type="ECO:0000256" key="2">
    <source>
        <dbReference type="ARBA" id="ARBA00022598"/>
    </source>
</evidence>
<dbReference type="EC" id="6.3.5.7" evidence="7"/>
<evidence type="ECO:0000313" key="9">
    <source>
        <dbReference type="EMBL" id="KAG0669550.1"/>
    </source>
</evidence>
<evidence type="ECO:0000256" key="4">
    <source>
        <dbReference type="ARBA" id="ARBA00022840"/>
    </source>
</evidence>
<evidence type="ECO:0000256" key="5">
    <source>
        <dbReference type="ARBA" id="ARBA00022917"/>
    </source>
</evidence>
<evidence type="ECO:0000256" key="3">
    <source>
        <dbReference type="ARBA" id="ARBA00022741"/>
    </source>
</evidence>
<dbReference type="InterPro" id="IPR020556">
    <property type="entry name" value="Amidase_CS"/>
</dbReference>
<dbReference type="InterPro" id="IPR000120">
    <property type="entry name" value="Amidase"/>
</dbReference>
<comment type="subunit">
    <text evidence="7">Subunit of the heterotrimeric GatFAB amidotransferase (AdT) complex, composed of A, B and F subunits.</text>
</comment>
<protein>
    <recommendedName>
        <fullName evidence="7">Glutamyl-tRNA(Gln) amidotransferase subunit A, mitochondrial</fullName>
        <shortName evidence="7">Glu-AdT subunit A</shortName>
        <ecNumber evidence="7">6.3.5.7</ecNumber>
    </recommendedName>
</protein>
<comment type="similarity">
    <text evidence="1 7">Belongs to the amidase family. GatA subfamily.</text>
</comment>
<evidence type="ECO:0000256" key="7">
    <source>
        <dbReference type="HAMAP-Rule" id="MF_03150"/>
    </source>
</evidence>
<comment type="catalytic activity">
    <reaction evidence="6 7">
        <text>L-glutamyl-tRNA(Gln) + L-glutamine + ATP + H2O = L-glutaminyl-tRNA(Gln) + L-glutamate + ADP + phosphate + H(+)</text>
        <dbReference type="Rhea" id="RHEA:17521"/>
        <dbReference type="Rhea" id="RHEA-COMP:9681"/>
        <dbReference type="Rhea" id="RHEA-COMP:9684"/>
        <dbReference type="ChEBI" id="CHEBI:15377"/>
        <dbReference type="ChEBI" id="CHEBI:15378"/>
        <dbReference type="ChEBI" id="CHEBI:29985"/>
        <dbReference type="ChEBI" id="CHEBI:30616"/>
        <dbReference type="ChEBI" id="CHEBI:43474"/>
        <dbReference type="ChEBI" id="CHEBI:58359"/>
        <dbReference type="ChEBI" id="CHEBI:78520"/>
        <dbReference type="ChEBI" id="CHEBI:78521"/>
        <dbReference type="ChEBI" id="CHEBI:456216"/>
        <dbReference type="EC" id="6.3.5.7"/>
    </reaction>
</comment>
<keyword evidence="4 7" id="KW-0067">ATP-binding</keyword>
<evidence type="ECO:0000313" key="10">
    <source>
        <dbReference type="Proteomes" id="UP000750334"/>
    </source>
</evidence>
<organism evidence="9 10">
    <name type="scientific">Maudiozyma exigua</name>
    <name type="common">Yeast</name>
    <name type="synonym">Kazachstania exigua</name>
    <dbReference type="NCBI Taxonomy" id="34358"/>
    <lineage>
        <taxon>Eukaryota</taxon>
        <taxon>Fungi</taxon>
        <taxon>Dikarya</taxon>
        <taxon>Ascomycota</taxon>
        <taxon>Saccharomycotina</taxon>
        <taxon>Saccharomycetes</taxon>
        <taxon>Saccharomycetales</taxon>
        <taxon>Saccharomycetaceae</taxon>
        <taxon>Maudiozyma</taxon>
    </lineage>
</organism>
<dbReference type="NCBIfam" id="TIGR00132">
    <property type="entry name" value="gatA"/>
    <property type="match status" value="1"/>
</dbReference>
<proteinExistence type="inferred from homology"/>
<dbReference type="InterPro" id="IPR023631">
    <property type="entry name" value="Amidase_dom"/>
</dbReference>
<comment type="caution">
    <text evidence="9">The sequence shown here is derived from an EMBL/GenBank/DDBJ whole genome shotgun (WGS) entry which is preliminary data.</text>
</comment>
<dbReference type="SUPFAM" id="SSF75304">
    <property type="entry name" value="Amidase signature (AS) enzymes"/>
    <property type="match status" value="1"/>
</dbReference>
<dbReference type="HAMAP" id="MF_00120">
    <property type="entry name" value="GatA"/>
    <property type="match status" value="1"/>
</dbReference>
<dbReference type="InterPro" id="IPR004412">
    <property type="entry name" value="GatA"/>
</dbReference>
<name>A0A9P7BC56_MAUEX</name>
<dbReference type="Pfam" id="PF01425">
    <property type="entry name" value="Amidase"/>
    <property type="match status" value="1"/>
</dbReference>
<comment type="function">
    <text evidence="7">Allows the formation of correctly charged Gln-tRNA(Gln) through the transamidation of misacylated Glu-tRNA(Gln) in the mitochondria. The reaction takes place in the presence of glutamine and ATP through an activated gamma-phospho-Glu-tRNA(Gln).</text>
</comment>
<dbReference type="InterPro" id="IPR036928">
    <property type="entry name" value="AS_sf"/>
</dbReference>
<dbReference type="PANTHER" id="PTHR11895">
    <property type="entry name" value="TRANSAMIDASE"/>
    <property type="match status" value="1"/>
</dbReference>
<accession>A0A9P7BC56</accession>
<keyword evidence="3 7" id="KW-0547">Nucleotide-binding</keyword>
<keyword evidence="2 7" id="KW-0436">Ligase</keyword>
<dbReference type="PROSITE" id="PS00571">
    <property type="entry name" value="AMIDASES"/>
    <property type="match status" value="1"/>
</dbReference>
<dbReference type="GO" id="GO:0070681">
    <property type="term" value="P:glutaminyl-tRNAGln biosynthesis via transamidation"/>
    <property type="evidence" value="ECO:0007669"/>
    <property type="project" value="UniProtKB-UniRule"/>
</dbReference>
<sequence>MSLKSMISQLPKVQKDFNIFTSYIKDAPITNRINDTPLSGKVGAIKDNIATKDFPTTCASNVLKTYNSPFDATVVELLKKDGAIIIGKTNLDEFGMGSLGLHTIFEPVRNPLNDNWCIGGSSSGSAAAVASRISDFALGTDTGGSVRLPSAYSAIYGFKPSYGRISRWGVVAFAQSLDTVGILANDIDTIKKVFQTLDKYDPRDPTSLNVELRDLLKENLLKVNTSDKIKIGIPKEFIQNELAPEIKQTFLKYIESLLKHNKYDVYPVSLPSIRDSLSIYYTLAPAEAASNLAKYDGIRYGTRDTKKPDIIDGDFYNTSRSNFGPEVKNRIILGNYNLCSEGYQNNFIKAQQLRVQMIDQFDKIFKFKNILTKNEPIYDIDFIISPTNLNLPPLIHQGSTISESNPLKEYMNDIFTIPMSLAGLPSISIPFVNSKPHGIQICTQYGNDEKLLEFVKDTM</sequence>
<dbReference type="GO" id="GO:0032543">
    <property type="term" value="P:mitochondrial translation"/>
    <property type="evidence" value="ECO:0007669"/>
    <property type="project" value="UniProtKB-UniRule"/>
</dbReference>
<comment type="subcellular location">
    <subcellularLocation>
        <location evidence="7">Mitochondrion</location>
    </subcellularLocation>
</comment>
<dbReference type="AlphaFoldDB" id="A0A9P7BC56"/>
<feature type="domain" description="Amidase" evidence="8">
    <location>
        <begin position="34"/>
        <end position="452"/>
    </location>
</feature>
<keyword evidence="10" id="KW-1185">Reference proteome</keyword>
<evidence type="ECO:0000259" key="8">
    <source>
        <dbReference type="Pfam" id="PF01425"/>
    </source>
</evidence>
<dbReference type="GO" id="GO:0005524">
    <property type="term" value="F:ATP binding"/>
    <property type="evidence" value="ECO:0007669"/>
    <property type="project" value="UniProtKB-KW"/>
</dbReference>
<evidence type="ECO:0000256" key="1">
    <source>
        <dbReference type="ARBA" id="ARBA00008069"/>
    </source>
</evidence>
<dbReference type="PANTHER" id="PTHR11895:SF7">
    <property type="entry name" value="GLUTAMYL-TRNA(GLN) AMIDOTRANSFERASE SUBUNIT A, MITOCHONDRIAL"/>
    <property type="match status" value="1"/>
</dbReference>
<dbReference type="Gene3D" id="3.90.1300.10">
    <property type="entry name" value="Amidase signature (AS) domain"/>
    <property type="match status" value="1"/>
</dbReference>
<keyword evidence="7" id="KW-0496">Mitochondrion</keyword>
<evidence type="ECO:0000256" key="6">
    <source>
        <dbReference type="ARBA" id="ARBA00047407"/>
    </source>
</evidence>
<reference evidence="9 10" key="1">
    <citation type="submission" date="2020-11" db="EMBL/GenBank/DDBJ databases">
        <title>Kefir isolates.</title>
        <authorList>
            <person name="Marcisauskas S."/>
            <person name="Kim Y."/>
            <person name="Blasche S."/>
        </authorList>
    </citation>
    <scope>NUCLEOTIDE SEQUENCE [LARGE SCALE GENOMIC DNA]</scope>
    <source>
        <strain evidence="9 10">OG2</strain>
    </source>
</reference>
<keyword evidence="5 7" id="KW-0648">Protein biosynthesis</keyword>
<gene>
    <name evidence="7 9" type="primary">HER2</name>
    <name evidence="9" type="ORF">C6P45_003621</name>
</gene>
<feature type="active site" description="Acyl-ester intermediate" evidence="7">
    <location>
        <position position="145"/>
    </location>
</feature>
<dbReference type="GO" id="GO:0050567">
    <property type="term" value="F:glutaminyl-tRNA synthase (glutamine-hydrolyzing) activity"/>
    <property type="evidence" value="ECO:0007669"/>
    <property type="project" value="UniProtKB-UniRule"/>
</dbReference>
<feature type="active site" description="Charge relay system" evidence="7">
    <location>
        <position position="121"/>
    </location>
</feature>
<feature type="active site" description="Charge relay system" evidence="7">
    <location>
        <position position="46"/>
    </location>
</feature>